<evidence type="ECO:0000256" key="1">
    <source>
        <dbReference type="SAM" id="Phobius"/>
    </source>
</evidence>
<dbReference type="OrthoDB" id="295408at2157"/>
<dbReference type="AlphaFoldDB" id="A0A2I8VMC7"/>
<keyword evidence="1" id="KW-0812">Transmembrane</keyword>
<dbReference type="Proteomes" id="UP000236584">
    <property type="component" value="Chromosome"/>
</dbReference>
<keyword evidence="3" id="KW-1185">Reference proteome</keyword>
<protein>
    <recommendedName>
        <fullName evidence="4">DUF3311 domain-containing protein</fullName>
    </recommendedName>
</protein>
<dbReference type="InterPro" id="IPR021741">
    <property type="entry name" value="DUF3311"/>
</dbReference>
<dbReference type="EMBL" id="CP026309">
    <property type="protein sequence ID" value="AUV83082.1"/>
    <property type="molecule type" value="Genomic_DNA"/>
</dbReference>
<dbReference type="KEGG" id="srub:C2R22_16700"/>
<evidence type="ECO:0008006" key="4">
    <source>
        <dbReference type="Google" id="ProtNLM"/>
    </source>
</evidence>
<proteinExistence type="predicted"/>
<name>A0A2I8VMC7_9EURY</name>
<accession>A0A2I8VMC7</accession>
<dbReference type="RefSeq" id="WP_103426771.1">
    <property type="nucleotide sequence ID" value="NZ_CP026309.1"/>
</dbReference>
<keyword evidence="1" id="KW-0472">Membrane</keyword>
<organism evidence="2 3">
    <name type="scientific">Salinigranum rubrum</name>
    <dbReference type="NCBI Taxonomy" id="755307"/>
    <lineage>
        <taxon>Archaea</taxon>
        <taxon>Methanobacteriati</taxon>
        <taxon>Methanobacteriota</taxon>
        <taxon>Stenosarchaea group</taxon>
        <taxon>Halobacteria</taxon>
        <taxon>Halobacteriales</taxon>
        <taxon>Haloferacaceae</taxon>
        <taxon>Salinigranum</taxon>
    </lineage>
</organism>
<gene>
    <name evidence="2" type="ORF">C2R22_16700</name>
</gene>
<feature type="transmembrane region" description="Helical" evidence="1">
    <location>
        <begin position="7"/>
        <end position="27"/>
    </location>
</feature>
<reference evidence="2 3" key="1">
    <citation type="submission" date="2018-01" db="EMBL/GenBank/DDBJ databases">
        <title>Complete genome sequence of Salinigranum rubrum GX10T, an extremely halophilic archaeon isolated from a marine solar saltern.</title>
        <authorList>
            <person name="Han S."/>
        </authorList>
    </citation>
    <scope>NUCLEOTIDE SEQUENCE [LARGE SCALE GENOMIC DNA]</scope>
    <source>
        <strain evidence="2 3">GX10</strain>
    </source>
</reference>
<evidence type="ECO:0000313" key="3">
    <source>
        <dbReference type="Proteomes" id="UP000236584"/>
    </source>
</evidence>
<evidence type="ECO:0000313" key="2">
    <source>
        <dbReference type="EMBL" id="AUV83082.1"/>
    </source>
</evidence>
<sequence>MSRTRTDYLWIPVFALLVVGAIPWFLWGDATVVAGLPLWLWWHIGWMVLAACAFALFTRGAWDRGMGVRHG</sequence>
<feature type="transmembrane region" description="Helical" evidence="1">
    <location>
        <begin position="39"/>
        <end position="57"/>
    </location>
</feature>
<keyword evidence="1" id="KW-1133">Transmembrane helix</keyword>
<dbReference type="GeneID" id="35593766"/>
<dbReference type="Pfam" id="PF11755">
    <property type="entry name" value="DUF3311"/>
    <property type="match status" value="1"/>
</dbReference>